<dbReference type="InterPro" id="IPR027417">
    <property type="entry name" value="P-loop_NTPase"/>
</dbReference>
<dbReference type="NCBIfam" id="TIGR02315">
    <property type="entry name" value="ABC_phnC"/>
    <property type="match status" value="1"/>
</dbReference>
<dbReference type="Proteomes" id="UP001179858">
    <property type="component" value="Chromosome"/>
</dbReference>
<dbReference type="PROSITE" id="PS00211">
    <property type="entry name" value="ABC_TRANSPORTER_1"/>
    <property type="match status" value="1"/>
</dbReference>
<dbReference type="SUPFAM" id="SSF52540">
    <property type="entry name" value="P-loop containing nucleoside triphosphate hydrolases"/>
    <property type="match status" value="1"/>
</dbReference>
<dbReference type="InterPro" id="IPR012693">
    <property type="entry name" value="ABC_transpr_PhnC"/>
</dbReference>
<evidence type="ECO:0000256" key="5">
    <source>
        <dbReference type="ARBA" id="ARBA00022885"/>
    </source>
</evidence>
<dbReference type="GO" id="GO:0015416">
    <property type="term" value="F:ABC-type phosphonate transporter activity"/>
    <property type="evidence" value="ECO:0007669"/>
    <property type="project" value="InterPro"/>
</dbReference>
<keyword evidence="4 8" id="KW-0067">ATP-binding</keyword>
<evidence type="ECO:0000256" key="7">
    <source>
        <dbReference type="ARBA" id="ARBA00023136"/>
    </source>
</evidence>
<dbReference type="Gene3D" id="3.40.50.300">
    <property type="entry name" value="P-loop containing nucleotide triphosphate hydrolases"/>
    <property type="match status" value="1"/>
</dbReference>
<dbReference type="Pfam" id="PF00005">
    <property type="entry name" value="ABC_tran"/>
    <property type="match status" value="1"/>
</dbReference>
<evidence type="ECO:0000313" key="9">
    <source>
        <dbReference type="Proteomes" id="UP001179858"/>
    </source>
</evidence>
<dbReference type="CDD" id="cd03256">
    <property type="entry name" value="ABC_PhnC_transporter"/>
    <property type="match status" value="1"/>
</dbReference>
<keyword evidence="6" id="KW-1278">Translocase</keyword>
<evidence type="ECO:0000256" key="1">
    <source>
        <dbReference type="ARBA" id="ARBA00022448"/>
    </source>
</evidence>
<dbReference type="RefSeq" id="WP_016265655.1">
    <property type="nucleotide sequence ID" value="NZ_BJLN01000005.1"/>
</dbReference>
<dbReference type="PANTHER" id="PTHR43166:SF6">
    <property type="entry name" value="PHOSPHONATES IMPORT ATP-BINDING PROTEIN PHNC"/>
    <property type="match status" value="1"/>
</dbReference>
<reference evidence="8" key="1">
    <citation type="submission" date="2023-04" db="EMBL/GenBank/DDBJ databases">
        <title>Novel strain of Lactilactobacillus sakei and use thereof.</title>
        <authorList>
            <person name="Kim S.Y."/>
        </authorList>
    </citation>
    <scope>NUCLEOTIDE SEQUENCE</scope>
    <source>
        <strain evidence="8">HUP1</strain>
    </source>
</reference>
<dbReference type="AlphaFoldDB" id="A0A9N7J0Y4"/>
<dbReference type="GO" id="GO:0016887">
    <property type="term" value="F:ATP hydrolysis activity"/>
    <property type="evidence" value="ECO:0007669"/>
    <property type="project" value="InterPro"/>
</dbReference>
<dbReference type="InterPro" id="IPR017871">
    <property type="entry name" value="ABC_transporter-like_CS"/>
</dbReference>
<dbReference type="GeneID" id="57132583"/>
<evidence type="ECO:0000256" key="2">
    <source>
        <dbReference type="ARBA" id="ARBA00022475"/>
    </source>
</evidence>
<keyword evidence="7" id="KW-0472">Membrane</keyword>
<evidence type="ECO:0000313" key="8">
    <source>
        <dbReference type="EMBL" id="WGI18962.1"/>
    </source>
</evidence>
<dbReference type="GO" id="GO:0005524">
    <property type="term" value="F:ATP binding"/>
    <property type="evidence" value="ECO:0007669"/>
    <property type="project" value="UniProtKB-KW"/>
</dbReference>
<keyword evidence="2" id="KW-1003">Cell membrane</keyword>
<protein>
    <submittedName>
        <fullName evidence="8">Phosphonate ABC transporter ATP-binding protein</fullName>
    </submittedName>
</protein>
<keyword evidence="1" id="KW-0813">Transport</keyword>
<name>A0A9N7J0Y4_LATSK</name>
<proteinExistence type="predicted"/>
<keyword evidence="5" id="KW-0918">Phosphonate transport</keyword>
<dbReference type="EMBL" id="CP122959">
    <property type="protein sequence ID" value="WGI18962.1"/>
    <property type="molecule type" value="Genomic_DNA"/>
</dbReference>
<dbReference type="InterPro" id="IPR050086">
    <property type="entry name" value="MetN_ABC_transporter-like"/>
</dbReference>
<organism evidence="8 9">
    <name type="scientific">Latilactobacillus sakei</name>
    <name type="common">Lactobacillus sakei</name>
    <dbReference type="NCBI Taxonomy" id="1599"/>
    <lineage>
        <taxon>Bacteria</taxon>
        <taxon>Bacillati</taxon>
        <taxon>Bacillota</taxon>
        <taxon>Bacilli</taxon>
        <taxon>Lactobacillales</taxon>
        <taxon>Lactobacillaceae</taxon>
        <taxon>Latilactobacillus</taxon>
    </lineage>
</organism>
<accession>A0A9N7J0Y4</accession>
<dbReference type="GO" id="GO:0016020">
    <property type="term" value="C:membrane"/>
    <property type="evidence" value="ECO:0007669"/>
    <property type="project" value="InterPro"/>
</dbReference>
<gene>
    <name evidence="8" type="primary">phnC</name>
    <name evidence="8" type="ORF">QBD03_09480</name>
</gene>
<dbReference type="PROSITE" id="PS50893">
    <property type="entry name" value="ABC_TRANSPORTER_2"/>
    <property type="match status" value="1"/>
</dbReference>
<dbReference type="PANTHER" id="PTHR43166">
    <property type="entry name" value="AMINO ACID IMPORT ATP-BINDING PROTEIN"/>
    <property type="match status" value="1"/>
</dbReference>
<dbReference type="SMART" id="SM00382">
    <property type="entry name" value="AAA"/>
    <property type="match status" value="1"/>
</dbReference>
<dbReference type="InterPro" id="IPR003593">
    <property type="entry name" value="AAA+_ATPase"/>
</dbReference>
<evidence type="ECO:0000256" key="6">
    <source>
        <dbReference type="ARBA" id="ARBA00022967"/>
    </source>
</evidence>
<sequence>MLSVNHINKTFATGRQALTDISFTANKGEFIAIIGPSGAGKSTILRSINRLINTDSGEISLDGQDIRHAKKKELRLIRRQIGMIFQSANLVPHLTVIENVLHGRLGYQSTLRGVFGWYSQVEKEEAVALLTAVGLADFMYNRCDELSGGQMQRVGIARALMQHPNLLLCDEPIASLDPQSAKTVMDYLHRLTKKANITCIVNLHQIDAAREYADRILGINQGHLVFSGIQDELTPTVLEQLYQDSED</sequence>
<keyword evidence="3" id="KW-0547">Nucleotide-binding</keyword>
<evidence type="ECO:0000256" key="3">
    <source>
        <dbReference type="ARBA" id="ARBA00022741"/>
    </source>
</evidence>
<evidence type="ECO:0000256" key="4">
    <source>
        <dbReference type="ARBA" id="ARBA00022840"/>
    </source>
</evidence>
<dbReference type="InterPro" id="IPR003439">
    <property type="entry name" value="ABC_transporter-like_ATP-bd"/>
</dbReference>